<dbReference type="InterPro" id="IPR013087">
    <property type="entry name" value="Znf_C2H2_type"/>
</dbReference>
<evidence type="ECO:0000256" key="6">
    <source>
        <dbReference type="SAM" id="MobiDB-lite"/>
    </source>
</evidence>
<dbReference type="GO" id="GO:0005667">
    <property type="term" value="C:transcription regulator complex"/>
    <property type="evidence" value="ECO:0007669"/>
    <property type="project" value="TreeGrafter"/>
</dbReference>
<accession>A0AAN7DQ51</accession>
<dbReference type="AlphaFoldDB" id="A0AAN7DQ51"/>
<evidence type="ECO:0000256" key="1">
    <source>
        <dbReference type="ARBA" id="ARBA00022723"/>
    </source>
</evidence>
<dbReference type="GO" id="GO:0008270">
    <property type="term" value="F:zinc ion binding"/>
    <property type="evidence" value="ECO:0007669"/>
    <property type="project" value="UniProtKB-KW"/>
</dbReference>
<protein>
    <recommendedName>
        <fullName evidence="7">C2H2-type domain-containing protein</fullName>
    </recommendedName>
</protein>
<evidence type="ECO:0000313" key="9">
    <source>
        <dbReference type="Proteomes" id="UP001304243"/>
    </source>
</evidence>
<dbReference type="SUPFAM" id="SSF57667">
    <property type="entry name" value="beta-beta-alpha zinc fingers"/>
    <property type="match status" value="1"/>
</dbReference>
<dbReference type="FunFam" id="3.30.160.60:FF:002343">
    <property type="entry name" value="Zinc finger protein 33A"/>
    <property type="match status" value="1"/>
</dbReference>
<sequence>MQQKRTRSSRPKLFQCKGYGDCNMIFTRSEHLARHARKHTGEKPFVCIVPECKKAFSRFDNMMQHTQTHRNNNHYNIVNSHPKDRHHKDGPGDNTRSNTRAQTRQPSQKKSTPTATAATAACEHQQHQQQQQQTDTKKKSCCAANNSYINTELYIQTHGQQPSSSGLISPVSLSSSSPKRRIFSSTSSTSSEEEDEEEDAVIHTPPLKRTRRLSVADLCNPTDDALPSISTTSIHNLTKDEFEALEGFGRFRHSPTVFFDSLKDLAHASRY</sequence>
<dbReference type="PANTHER" id="PTHR14003">
    <property type="entry name" value="TRANSCRIPTIONAL REPRESSOR PROTEIN YY"/>
    <property type="match status" value="1"/>
</dbReference>
<dbReference type="GeneID" id="89950305"/>
<dbReference type="GO" id="GO:0000785">
    <property type="term" value="C:chromatin"/>
    <property type="evidence" value="ECO:0007669"/>
    <property type="project" value="TreeGrafter"/>
</dbReference>
<keyword evidence="4" id="KW-0862">Zinc</keyword>
<keyword evidence="3 5" id="KW-0863">Zinc-finger</keyword>
<evidence type="ECO:0000256" key="5">
    <source>
        <dbReference type="PROSITE-ProRule" id="PRU00042"/>
    </source>
</evidence>
<keyword evidence="9" id="KW-1185">Reference proteome</keyword>
<comment type="caution">
    <text evidence="8">The sequence shown here is derived from an EMBL/GenBank/DDBJ whole genome shotgun (WGS) entry which is preliminary data.</text>
</comment>
<reference evidence="8 9" key="1">
    <citation type="submission" date="2022-11" db="EMBL/GenBank/DDBJ databases">
        <title>Mucor velutinosus strain NIH1002 WGS.</title>
        <authorList>
            <person name="Subramanian P."/>
            <person name="Mullikin J.C."/>
            <person name="Segre J.A."/>
            <person name="Zelazny A.M."/>
        </authorList>
    </citation>
    <scope>NUCLEOTIDE SEQUENCE [LARGE SCALE GENOMIC DNA]</scope>
    <source>
        <strain evidence="8 9">NIH1002</strain>
    </source>
</reference>
<feature type="region of interest" description="Disordered" evidence="6">
    <location>
        <begin position="73"/>
        <end position="137"/>
    </location>
</feature>
<dbReference type="GO" id="GO:0000978">
    <property type="term" value="F:RNA polymerase II cis-regulatory region sequence-specific DNA binding"/>
    <property type="evidence" value="ECO:0007669"/>
    <property type="project" value="TreeGrafter"/>
</dbReference>
<gene>
    <name evidence="8" type="ORF">ATC70_006619</name>
</gene>
<dbReference type="PANTHER" id="PTHR14003:SF19">
    <property type="entry name" value="YY2 TRANSCRIPTION FACTOR"/>
    <property type="match status" value="1"/>
</dbReference>
<keyword evidence="2" id="KW-0677">Repeat</keyword>
<evidence type="ECO:0000313" key="8">
    <source>
        <dbReference type="EMBL" id="KAK4520739.1"/>
    </source>
</evidence>
<organism evidence="8 9">
    <name type="scientific">Mucor velutinosus</name>
    <dbReference type="NCBI Taxonomy" id="708070"/>
    <lineage>
        <taxon>Eukaryota</taxon>
        <taxon>Fungi</taxon>
        <taxon>Fungi incertae sedis</taxon>
        <taxon>Mucoromycota</taxon>
        <taxon>Mucoromycotina</taxon>
        <taxon>Mucoromycetes</taxon>
        <taxon>Mucorales</taxon>
        <taxon>Mucorineae</taxon>
        <taxon>Mucoraceae</taxon>
        <taxon>Mucor</taxon>
    </lineage>
</organism>
<dbReference type="Proteomes" id="UP001304243">
    <property type="component" value="Unassembled WGS sequence"/>
</dbReference>
<evidence type="ECO:0000256" key="2">
    <source>
        <dbReference type="ARBA" id="ARBA00022737"/>
    </source>
</evidence>
<feature type="compositionally biased region" description="Polar residues" evidence="6">
    <location>
        <begin position="94"/>
        <end position="106"/>
    </location>
</feature>
<proteinExistence type="predicted"/>
<feature type="domain" description="C2H2-type" evidence="7">
    <location>
        <begin position="45"/>
        <end position="74"/>
    </location>
</feature>
<dbReference type="PROSITE" id="PS50157">
    <property type="entry name" value="ZINC_FINGER_C2H2_2"/>
    <property type="match status" value="2"/>
</dbReference>
<feature type="compositionally biased region" description="Low complexity" evidence="6">
    <location>
        <begin position="163"/>
        <end position="190"/>
    </location>
</feature>
<dbReference type="Gene3D" id="3.30.160.60">
    <property type="entry name" value="Classic Zinc Finger"/>
    <property type="match status" value="2"/>
</dbReference>
<dbReference type="GO" id="GO:0031519">
    <property type="term" value="C:PcG protein complex"/>
    <property type="evidence" value="ECO:0007669"/>
    <property type="project" value="TreeGrafter"/>
</dbReference>
<dbReference type="InterPro" id="IPR036236">
    <property type="entry name" value="Znf_C2H2_sf"/>
</dbReference>
<dbReference type="Pfam" id="PF00096">
    <property type="entry name" value="zf-C2H2"/>
    <property type="match status" value="2"/>
</dbReference>
<feature type="region of interest" description="Disordered" evidence="6">
    <location>
        <begin position="160"/>
        <end position="207"/>
    </location>
</feature>
<keyword evidence="1" id="KW-0479">Metal-binding</keyword>
<dbReference type="EMBL" id="JASEJX010000009">
    <property type="protein sequence ID" value="KAK4520739.1"/>
    <property type="molecule type" value="Genomic_DNA"/>
</dbReference>
<dbReference type="SMART" id="SM00355">
    <property type="entry name" value="ZnF_C2H2"/>
    <property type="match status" value="2"/>
</dbReference>
<evidence type="ECO:0000259" key="7">
    <source>
        <dbReference type="PROSITE" id="PS50157"/>
    </source>
</evidence>
<evidence type="ECO:0000256" key="4">
    <source>
        <dbReference type="ARBA" id="ARBA00022833"/>
    </source>
</evidence>
<dbReference type="PROSITE" id="PS00028">
    <property type="entry name" value="ZINC_FINGER_C2H2_1"/>
    <property type="match status" value="1"/>
</dbReference>
<feature type="compositionally biased region" description="Low complexity" evidence="6">
    <location>
        <begin position="108"/>
        <end position="134"/>
    </location>
</feature>
<feature type="domain" description="C2H2-type" evidence="7">
    <location>
        <begin position="14"/>
        <end position="44"/>
    </location>
</feature>
<name>A0AAN7DQ51_9FUNG</name>
<evidence type="ECO:0000256" key="3">
    <source>
        <dbReference type="ARBA" id="ARBA00022771"/>
    </source>
</evidence>
<dbReference type="GO" id="GO:0000981">
    <property type="term" value="F:DNA-binding transcription factor activity, RNA polymerase II-specific"/>
    <property type="evidence" value="ECO:0007669"/>
    <property type="project" value="TreeGrafter"/>
</dbReference>
<dbReference type="RefSeq" id="XP_064687405.1">
    <property type="nucleotide sequence ID" value="XM_064825891.1"/>
</dbReference>